<dbReference type="Proteomes" id="UP000247584">
    <property type="component" value="Unassembled WGS sequence"/>
</dbReference>
<dbReference type="PROSITE" id="PS50878">
    <property type="entry name" value="RT_POL"/>
    <property type="match status" value="1"/>
</dbReference>
<accession>A0ABX5PKJ9</accession>
<dbReference type="SUPFAM" id="SSF56672">
    <property type="entry name" value="DNA/RNA polymerases"/>
    <property type="match status" value="1"/>
</dbReference>
<evidence type="ECO:0000259" key="1">
    <source>
        <dbReference type="PROSITE" id="PS50878"/>
    </source>
</evidence>
<sequence>MTKFIINQEDKYRVLATELTPFETPLIFSNQGFYENIKRDDLPEELKILINSRSRKKPVHSIPYTYKIDKGDNSSRHLSLIHPSQQLEACEFYKSCESRILYHCSKSDFSLRRPSKKASMFYTKKTIKTEEKVKSEESNNANNDHETPYQNSYFSYEKYQHINGFTSSIEFLEYEENYKYLLKLDIQSCFDSLYTHAICWSIKDKEFSKNNSRKNNFENNFDSLMQRSNYNETNGIIVGPEISRIFNEIILQKIDNEIKAVLTKKSIFFESNYIIKRYVDDFFIFSNSREILQKIESTVESILFKYKLSLNKHKTNFSERPFFTPKDIAIDKIRKVIKSTHNSLTNLEKHENFTLRLPKERIKDRNFLVSKTIREIKSIIKEEKIKINDVTPYICKALRNIIFEFIDKSQNFKISIDEGNFDFLAFYFDMLLYFYSLDRRTSSSFSFCYTTLTLHDYIKELKSPYFMYFYDKLSHYFQKKIITSSEREFNENETIEILNIMLSTQYISHILEGKLQSKIIEEIYHKIPESYFKFITFAFIFSWSSQYHREMKKLSEEFKTWIINNIRESGLSKSETVHAILDLLSCKKISKEHKHEVLMVVIENEDFKKTQSTFNYTTPKTNSSKLIIFDKIIQFCETQNWFTNWDEINIRKVLMKKELNPTY</sequence>
<proteinExistence type="predicted"/>
<keyword evidence="3" id="KW-1185">Reference proteome</keyword>
<dbReference type="Pfam" id="PF00078">
    <property type="entry name" value="RVT_1"/>
    <property type="match status" value="1"/>
</dbReference>
<dbReference type="InterPro" id="IPR043502">
    <property type="entry name" value="DNA/RNA_pol_sf"/>
</dbReference>
<gene>
    <name evidence="2" type="ORF">C8J23_1261</name>
</gene>
<dbReference type="GO" id="GO:0003964">
    <property type="term" value="F:RNA-directed DNA polymerase activity"/>
    <property type="evidence" value="ECO:0007669"/>
    <property type="project" value="UniProtKB-KW"/>
</dbReference>
<comment type="caution">
    <text evidence="2">The sequence shown here is derived from an EMBL/GenBank/DDBJ whole genome shotgun (WGS) entry which is preliminary data.</text>
</comment>
<keyword evidence="2" id="KW-0808">Transferase</keyword>
<organism evidence="2 3">
    <name type="scientific">Shewanella chilikensis</name>
    <dbReference type="NCBI Taxonomy" id="558541"/>
    <lineage>
        <taxon>Bacteria</taxon>
        <taxon>Pseudomonadati</taxon>
        <taxon>Pseudomonadota</taxon>
        <taxon>Gammaproteobacteria</taxon>
        <taxon>Alteromonadales</taxon>
        <taxon>Shewanellaceae</taxon>
        <taxon>Shewanella</taxon>
    </lineage>
</organism>
<name>A0ABX5PKJ9_9GAMM</name>
<evidence type="ECO:0000313" key="3">
    <source>
        <dbReference type="Proteomes" id="UP000247584"/>
    </source>
</evidence>
<dbReference type="InterPro" id="IPR000477">
    <property type="entry name" value="RT_dom"/>
</dbReference>
<dbReference type="CDD" id="cd01646">
    <property type="entry name" value="RT_Bac_retron_I"/>
    <property type="match status" value="1"/>
</dbReference>
<evidence type="ECO:0000313" key="2">
    <source>
        <dbReference type="EMBL" id="PYE56912.1"/>
    </source>
</evidence>
<protein>
    <submittedName>
        <fullName evidence="2">Reverse transcriptase (RNA-dependent DNA polymerase)</fullName>
    </submittedName>
</protein>
<dbReference type="RefSeq" id="WP_101056039.1">
    <property type="nucleotide sequence ID" value="NZ_BMXX01000026.1"/>
</dbReference>
<dbReference type="EMBL" id="QJSY01000026">
    <property type="protein sequence ID" value="PYE56912.1"/>
    <property type="molecule type" value="Genomic_DNA"/>
</dbReference>
<keyword evidence="2" id="KW-0548">Nucleotidyltransferase</keyword>
<dbReference type="NCBIfam" id="NF041748">
    <property type="entry name" value="Drt3b"/>
    <property type="match status" value="1"/>
</dbReference>
<keyword evidence="2" id="KW-0695">RNA-directed DNA polymerase</keyword>
<reference evidence="2 3" key="1">
    <citation type="submission" date="2018-06" db="EMBL/GenBank/DDBJ databases">
        <title>Genomic Encyclopedia of Type Strains, Phase III (KMG-III): the genomes of soil and plant-associated and newly described type strains.</title>
        <authorList>
            <person name="Whitman W."/>
        </authorList>
    </citation>
    <scope>NUCLEOTIDE SEQUENCE [LARGE SCALE GENOMIC DNA]</scope>
    <source>
        <strain evidence="2 3">JC5</strain>
    </source>
</reference>
<feature type="domain" description="Reverse transcriptase" evidence="1">
    <location>
        <begin position="1"/>
        <end position="330"/>
    </location>
</feature>